<organism evidence="1 2">
    <name type="scientific">Penicillium camemberti (strain FM 013)</name>
    <dbReference type="NCBI Taxonomy" id="1429867"/>
    <lineage>
        <taxon>Eukaryota</taxon>
        <taxon>Fungi</taxon>
        <taxon>Dikarya</taxon>
        <taxon>Ascomycota</taxon>
        <taxon>Pezizomycotina</taxon>
        <taxon>Eurotiomycetes</taxon>
        <taxon>Eurotiomycetidae</taxon>
        <taxon>Eurotiales</taxon>
        <taxon>Aspergillaceae</taxon>
        <taxon>Penicillium</taxon>
    </lineage>
</organism>
<protein>
    <submittedName>
        <fullName evidence="1">Str. FM013</fullName>
    </submittedName>
</protein>
<gene>
    <name evidence="1" type="ORF">PCAMFM013_S002g000792</name>
</gene>
<reference evidence="1 2" key="1">
    <citation type="journal article" date="2014" name="Nat. Commun.">
        <title>Multiple recent horizontal transfers of a large genomic region in cheese making fungi.</title>
        <authorList>
            <person name="Cheeseman K."/>
            <person name="Ropars J."/>
            <person name="Renault P."/>
            <person name="Dupont J."/>
            <person name="Gouzy J."/>
            <person name="Branca A."/>
            <person name="Abraham A.L."/>
            <person name="Ceppi M."/>
            <person name="Conseiller E."/>
            <person name="Debuchy R."/>
            <person name="Malagnac F."/>
            <person name="Goarin A."/>
            <person name="Silar P."/>
            <person name="Lacoste S."/>
            <person name="Sallet E."/>
            <person name="Bensimon A."/>
            <person name="Giraud T."/>
            <person name="Brygoo Y."/>
        </authorList>
    </citation>
    <scope>NUCLEOTIDE SEQUENCE [LARGE SCALE GENOMIC DNA]</scope>
    <source>
        <strain evidence="2">FM 013</strain>
    </source>
</reference>
<dbReference type="EMBL" id="HG793135">
    <property type="protein sequence ID" value="CRL18922.1"/>
    <property type="molecule type" value="Genomic_DNA"/>
</dbReference>
<dbReference type="STRING" id="1429867.A0A0G4NXV7"/>
<accession>A0A0G4NXV7</accession>
<proteinExistence type="predicted"/>
<evidence type="ECO:0000313" key="1">
    <source>
        <dbReference type="EMBL" id="CRL18922.1"/>
    </source>
</evidence>
<keyword evidence="2" id="KW-1185">Reference proteome</keyword>
<name>A0A0G4NXV7_PENC3</name>
<dbReference type="Proteomes" id="UP000053732">
    <property type="component" value="Unassembled WGS sequence"/>
</dbReference>
<evidence type="ECO:0000313" key="2">
    <source>
        <dbReference type="Proteomes" id="UP000053732"/>
    </source>
</evidence>
<sequence length="72" mass="7926">MREARNQMIGPNGTTVVIGDDIPCLHISSVELRYTRFTQDIHNRVFDILIESLYATPSDTSAAHAPVSRIGG</sequence>
<dbReference type="AlphaFoldDB" id="A0A0G4NXV7"/>